<dbReference type="SMART" id="SM00028">
    <property type="entry name" value="TPR"/>
    <property type="match status" value="2"/>
</dbReference>
<dbReference type="Gene3D" id="3.30.1470.10">
    <property type="entry name" value="Photosystem I PsaD, reaction center subunit II"/>
    <property type="match status" value="1"/>
</dbReference>
<dbReference type="Gene3D" id="1.20.5.1700">
    <property type="match status" value="1"/>
</dbReference>
<dbReference type="EMBL" id="JABANN010000089">
    <property type="protein sequence ID" value="KAF4672025.1"/>
    <property type="molecule type" value="Genomic_DNA"/>
</dbReference>
<feature type="region of interest" description="Disordered" evidence="3">
    <location>
        <begin position="1504"/>
        <end position="1539"/>
    </location>
</feature>
<gene>
    <name evidence="5" type="ORF">FOL46_009571</name>
</gene>
<evidence type="ECO:0000256" key="2">
    <source>
        <dbReference type="SAM" id="Coils"/>
    </source>
</evidence>
<dbReference type="CDD" id="cd00201">
    <property type="entry name" value="WW"/>
    <property type="match status" value="1"/>
</dbReference>
<dbReference type="InterPro" id="IPR053233">
    <property type="entry name" value="ABRA-related"/>
</dbReference>
<feature type="region of interest" description="Disordered" evidence="3">
    <location>
        <begin position="423"/>
        <end position="504"/>
    </location>
</feature>
<dbReference type="PROSITE" id="PS50020">
    <property type="entry name" value="WW_DOMAIN_2"/>
    <property type="match status" value="1"/>
</dbReference>
<dbReference type="InterPro" id="IPR011990">
    <property type="entry name" value="TPR-like_helical_dom_sf"/>
</dbReference>
<feature type="region of interest" description="Disordered" evidence="3">
    <location>
        <begin position="791"/>
        <end position="895"/>
    </location>
</feature>
<feature type="compositionally biased region" description="Low complexity" evidence="3">
    <location>
        <begin position="474"/>
        <end position="504"/>
    </location>
</feature>
<keyword evidence="1" id="KW-0802">TPR repeat</keyword>
<feature type="coiled-coil region" evidence="2">
    <location>
        <begin position="250"/>
        <end position="277"/>
    </location>
</feature>
<feature type="region of interest" description="Disordered" evidence="3">
    <location>
        <begin position="1"/>
        <end position="232"/>
    </location>
</feature>
<feature type="compositionally biased region" description="Basic and acidic residues" evidence="3">
    <location>
        <begin position="189"/>
        <end position="203"/>
    </location>
</feature>
<feature type="compositionally biased region" description="Basic and acidic residues" evidence="3">
    <location>
        <begin position="447"/>
        <end position="473"/>
    </location>
</feature>
<accession>A0A7J6MKK6</accession>
<feature type="repeat" description="TPR" evidence="1">
    <location>
        <begin position="590"/>
        <end position="623"/>
    </location>
</feature>
<dbReference type="Proteomes" id="UP000572268">
    <property type="component" value="Unassembled WGS sequence"/>
</dbReference>
<dbReference type="SUPFAM" id="SSF48452">
    <property type="entry name" value="TPR-like"/>
    <property type="match status" value="1"/>
</dbReference>
<feature type="compositionally biased region" description="Basic and acidic residues" evidence="3">
    <location>
        <begin position="791"/>
        <end position="806"/>
    </location>
</feature>
<feature type="compositionally biased region" description="Basic residues" evidence="3">
    <location>
        <begin position="94"/>
        <end position="103"/>
    </location>
</feature>
<evidence type="ECO:0000256" key="3">
    <source>
        <dbReference type="SAM" id="MobiDB-lite"/>
    </source>
</evidence>
<feature type="region of interest" description="Disordered" evidence="3">
    <location>
        <begin position="1080"/>
        <end position="1102"/>
    </location>
</feature>
<name>A0A7J6MKK6_PEROL</name>
<comment type="caution">
    <text evidence="5">The sequence shown here is derived from an EMBL/GenBank/DDBJ whole genome shotgun (WGS) entry which is preliminary data.</text>
</comment>
<dbReference type="Pfam" id="PF13181">
    <property type="entry name" value="TPR_8"/>
    <property type="match status" value="1"/>
</dbReference>
<dbReference type="InterPro" id="IPR036020">
    <property type="entry name" value="WW_dom_sf"/>
</dbReference>
<dbReference type="SMART" id="SM00456">
    <property type="entry name" value="WW"/>
    <property type="match status" value="1"/>
</dbReference>
<evidence type="ECO:0000259" key="4">
    <source>
        <dbReference type="PROSITE" id="PS50020"/>
    </source>
</evidence>
<sequence length="1680" mass="188266">MIRPPVGKPRPLGVSFAMTMRSQSEMKRRRSSEGSNSVASDGYASSTASGRRALTPVPRPVLSSPRVRTLSGIVSPRGETVRRPKSASDERSRGKGKGQHRSTPKGAARAKVDTNFQHVKHRTPVAASSTQKERGVAPRGPVGTTRPFSMRLGSKESVEGKRTKPIQAGSMSGSKKGCGAPAGNSTTDPEQRNGRVGREKDDSNDGITGGSGIVEIEKGDVEAEATPGGDLTLEELSPVVAEESRWQKQVDSLTAVVGEKTEQIEALRREIKQQEDANKARWEEISSLRAEVESSKSALRKVTSSLKNQVRAREGRLQSLMDELEAKKQEISQLTTELEEARQQVIYQQERQSQFVATERARADKIAEKLERSEAERRAEVHELNVYYQQALHDLRTQNAAHEATIKQLDESLADIKKLLSTKEEGRSRSYDSPGPIGRGQSVTEELENHQPEESPTDRRRRSSVKERIRELEALSGGRTSGSSSSACSSSATVPGTSTPIPTTATVTVTGLDDAPSLVEQEEQEEASLGGVLLDQAHECFTEALELCSEDKFTLAMAVLEQALGYLSNGTNESLRGYLDSDDDAKMLLSDIYGQQGVCQQSLGNIDQAIDCYTQAVDVDPEAHACHANLAVLLLSRVPPQSDDRCLLNRAKEHLNRAVQLDPGNADGSRMTDMFRAPQISPPMSESLGLAPSQQGKPPIVLEEEVDENYEPTEEEILEYAEWIGMDVAEDQDLFWIAKEGLKAPLPAPWKPCQTAEEDIFYFNFETGESVWDHPCDEYYKKLFNENKQKKELKKERADPREDSKADSIAAGDEPLTTEKKKKKKKKSSGAEEVVGPSPPPALPLAPPPPSGADPRAVPPLPGLGDIIRTSMDFPTARNPGDRPVTSARDTDPSKEVAAIRAKNGRELAVLEAEHATALAAMREQNEKVMTSTRTDFNRALSRMTEAHNEERHKLLAEHERKMHEERKKLEAEMAREKERMEKASLPRVQPMQSHCQREILRANAQQQIERDILDAERSCREAELSVINAEHAREIERLVEEHCEAVRKLRQQQGEEIHRMKAEHRDVGDRLGVEHRQRLEGDRAREYSKTNSGAEEGKRRREIEARLEQEIRPELERRRLRQEMAPRIEAELRPRVERDLRSELEEINARRRGEIEKEVRHEIEMELKQSGAVVEAVRQDLRFELRGPIEAELRAGLEGEMRETVEGEVMARLRRDMLKELEKERAMVAELQRLKGSEKEVQTAVGEKELSLRGSSVLLDLPDLSAISHCGGPRESRLSGDFEGILKILSERHKQLEAREHDAAEALSEKEERIAATLRRLHEAREQLTVTEADATQKGQEIARLRRELASREKITAALRDQVASLEAELQSEKRNAQASASEAMRELRRRQRVLDERETELEVKEIRQGEVMAQLRAKEAALVTERKRVQDDSNKLEAEAAEIATMQQTLKSITHEVKHAQEVNSSPNVGRRPMTSRPATDEAIITELGEIKSALVQLSARGSRPFGTRNAHSATRPRSDKATDDETSSESAPVARKGDGFNYWMHAEKEAIGAAKKRMAAEHAMCRAERSRLEMERQIWRDRMREAKRNGDHRAKGELMRAKSVLDARAADYNVSVAESQVESGKLEERERALEKYSASRMYREKRLNPNKHYWGEIPPPLPFSSTWAKYSIPQLKP</sequence>
<organism evidence="5 6">
    <name type="scientific">Perkinsus olseni</name>
    <name type="common">Perkinsus atlanticus</name>
    <dbReference type="NCBI Taxonomy" id="32597"/>
    <lineage>
        <taxon>Eukaryota</taxon>
        <taxon>Sar</taxon>
        <taxon>Alveolata</taxon>
        <taxon>Perkinsozoa</taxon>
        <taxon>Perkinsea</taxon>
        <taxon>Perkinsida</taxon>
        <taxon>Perkinsidae</taxon>
        <taxon>Perkinsus</taxon>
    </lineage>
</organism>
<dbReference type="Pfam" id="PF00397">
    <property type="entry name" value="WW"/>
    <property type="match status" value="1"/>
</dbReference>
<feature type="coiled-coil region" evidence="2">
    <location>
        <begin position="307"/>
        <end position="419"/>
    </location>
</feature>
<evidence type="ECO:0000256" key="1">
    <source>
        <dbReference type="PROSITE-ProRule" id="PRU00339"/>
    </source>
</evidence>
<feature type="coiled-coil region" evidence="2">
    <location>
        <begin position="1287"/>
        <end position="1328"/>
    </location>
</feature>
<dbReference type="SUPFAM" id="SSF51045">
    <property type="entry name" value="WW domain"/>
    <property type="match status" value="1"/>
</dbReference>
<dbReference type="PROSITE" id="PS50005">
    <property type="entry name" value="TPR"/>
    <property type="match status" value="1"/>
</dbReference>
<keyword evidence="2" id="KW-0175">Coiled coil</keyword>
<feature type="coiled-coil region" evidence="2">
    <location>
        <begin position="1006"/>
        <end position="1053"/>
    </location>
</feature>
<feature type="compositionally biased region" description="Basic and acidic residues" evidence="3">
    <location>
        <begin position="153"/>
        <end position="162"/>
    </location>
</feature>
<dbReference type="Gene3D" id="1.25.40.10">
    <property type="entry name" value="Tetratricopeptide repeat domain"/>
    <property type="match status" value="1"/>
</dbReference>
<feature type="coiled-coil region" evidence="2">
    <location>
        <begin position="1357"/>
        <end position="1406"/>
    </location>
</feature>
<feature type="compositionally biased region" description="Low complexity" evidence="3">
    <location>
        <begin position="54"/>
        <end position="69"/>
    </location>
</feature>
<feature type="compositionally biased region" description="Pro residues" evidence="3">
    <location>
        <begin position="837"/>
        <end position="862"/>
    </location>
</feature>
<protein>
    <recommendedName>
        <fullName evidence="4">WW domain-containing protein</fullName>
    </recommendedName>
</protein>
<feature type="compositionally biased region" description="Basic and acidic residues" evidence="3">
    <location>
        <begin position="1080"/>
        <end position="1089"/>
    </location>
</feature>
<dbReference type="PANTHER" id="PTHR21715">
    <property type="entry name" value="RH04127P"/>
    <property type="match status" value="1"/>
</dbReference>
<dbReference type="InterPro" id="IPR001202">
    <property type="entry name" value="WW_dom"/>
</dbReference>
<reference evidence="5 6" key="1">
    <citation type="submission" date="2020-04" db="EMBL/GenBank/DDBJ databases">
        <title>Perkinsus olseni comparative genomics.</title>
        <authorList>
            <person name="Bogema D.R."/>
        </authorList>
    </citation>
    <scope>NUCLEOTIDE SEQUENCE [LARGE SCALE GENOMIC DNA]</scope>
    <source>
        <strain evidence="5">ATCC PRA-31</strain>
    </source>
</reference>
<proteinExistence type="predicted"/>
<dbReference type="InterPro" id="IPR019734">
    <property type="entry name" value="TPR_rpt"/>
</dbReference>
<dbReference type="PANTHER" id="PTHR21715:SF0">
    <property type="entry name" value="RH04127P"/>
    <property type="match status" value="1"/>
</dbReference>
<evidence type="ECO:0000313" key="6">
    <source>
        <dbReference type="Proteomes" id="UP000572268"/>
    </source>
</evidence>
<feature type="compositionally biased region" description="Basic and acidic residues" evidence="3">
    <location>
        <begin position="79"/>
        <end position="93"/>
    </location>
</feature>
<feature type="domain" description="WW" evidence="4">
    <location>
        <begin position="744"/>
        <end position="777"/>
    </location>
</feature>
<feature type="compositionally biased region" description="Polar residues" evidence="3">
    <location>
        <begin position="33"/>
        <end position="49"/>
    </location>
</feature>
<evidence type="ECO:0000313" key="5">
    <source>
        <dbReference type="EMBL" id="KAF4672025.1"/>
    </source>
</evidence>